<reference evidence="6 7" key="1">
    <citation type="submission" date="2011-02" db="EMBL/GenBank/DDBJ databases">
        <title>The Genome Sequence of Sphaeroforma arctica JP610.</title>
        <authorList>
            <consortium name="The Broad Institute Genome Sequencing Platform"/>
            <person name="Russ C."/>
            <person name="Cuomo C."/>
            <person name="Young S.K."/>
            <person name="Zeng Q."/>
            <person name="Gargeya S."/>
            <person name="Alvarado L."/>
            <person name="Berlin A."/>
            <person name="Chapman S.B."/>
            <person name="Chen Z."/>
            <person name="Freedman E."/>
            <person name="Gellesch M."/>
            <person name="Goldberg J."/>
            <person name="Griggs A."/>
            <person name="Gujja S."/>
            <person name="Heilman E."/>
            <person name="Heiman D."/>
            <person name="Howarth C."/>
            <person name="Mehta T."/>
            <person name="Neiman D."/>
            <person name="Pearson M."/>
            <person name="Roberts A."/>
            <person name="Saif S."/>
            <person name="Shea T."/>
            <person name="Shenoy N."/>
            <person name="Sisk P."/>
            <person name="Stolte C."/>
            <person name="Sykes S."/>
            <person name="White J."/>
            <person name="Yandava C."/>
            <person name="Burger G."/>
            <person name="Gray M.W."/>
            <person name="Holland P.W.H."/>
            <person name="King N."/>
            <person name="Lang F.B.F."/>
            <person name="Roger A.J."/>
            <person name="Ruiz-Trillo I."/>
            <person name="Haas B."/>
            <person name="Nusbaum C."/>
            <person name="Birren B."/>
        </authorList>
    </citation>
    <scope>NUCLEOTIDE SEQUENCE [LARGE SCALE GENOMIC DNA]</scope>
    <source>
        <strain evidence="6 7">JP610</strain>
    </source>
</reference>
<organism evidence="6 7">
    <name type="scientific">Sphaeroforma arctica JP610</name>
    <dbReference type="NCBI Taxonomy" id="667725"/>
    <lineage>
        <taxon>Eukaryota</taxon>
        <taxon>Ichthyosporea</taxon>
        <taxon>Ichthyophonida</taxon>
        <taxon>Sphaeroforma</taxon>
    </lineage>
</organism>
<keyword evidence="7" id="KW-1185">Reference proteome</keyword>
<evidence type="ECO:0000256" key="3">
    <source>
        <dbReference type="ARBA" id="ARBA00022691"/>
    </source>
</evidence>
<feature type="region of interest" description="Disordered" evidence="5">
    <location>
        <begin position="1"/>
        <end position="91"/>
    </location>
</feature>
<dbReference type="STRING" id="667725.A0A0L0G732"/>
<gene>
    <name evidence="6" type="ORF">SARC_03110</name>
</gene>
<dbReference type="GO" id="GO:0016433">
    <property type="term" value="F:rRNA (adenine) methyltransferase activity"/>
    <property type="evidence" value="ECO:0007669"/>
    <property type="project" value="TreeGrafter"/>
</dbReference>
<dbReference type="eggNOG" id="ENOG502R82D">
    <property type="taxonomic scope" value="Eukaryota"/>
</dbReference>
<dbReference type="InterPro" id="IPR029063">
    <property type="entry name" value="SAM-dependent_MTases_sf"/>
</dbReference>
<proteinExistence type="predicted"/>
<sequence length="570" mass="63975">MCAAKRKRSVIKVDKNRHRIKAREDQAKLEAEEAALKASKKNNSGSNSKATKKAFKETDNAREVLEVVADEGDDNHADVHEDNKEGDEERTDADRELIETFHVVQKQISQIENTVLYNVSATEKEKDEAKHKVKGLQNQLKDLGGLAAYQKASVLGEAAGGGFDSSRFVLQELVEILKLKNKRSDGNVFLPEAKLLDVGAIIHRYTRNDVARVGTKLDALSIDLETNLADKKVRKVDFFDFAPLCLRGEANTADADATQAGAQKRKADGDKDRSVKPHCFDIVVLSLVLNFVPDPRKRAEMLLLTRELLSASSLGIMFLVLPSACVDNSRYLSEELFKDIVEACGFKIRSSRHSKNGKLFFAVCQIAELYKAERKVDKAEKRLLKEVRYVENASIKGEELLDGEDDDEDNVLGSDGEYENEEGDAQDSDSDSDGEDAKRVIKYPRREVNRTRTKYDNGSYNNFCIIVKRRGKQLHTGVAGAKGKGSVHNEQGVKRVKLTAREQRKTKVHAPPTEKDVEERGVLTSNMRKKNRKHKKYEARQAAREEREANKASKEAHKARTKKREAGLRD</sequence>
<dbReference type="AlphaFoldDB" id="A0A0L0G732"/>
<feature type="compositionally biased region" description="Basic residues" evidence="5">
    <location>
        <begin position="527"/>
        <end position="537"/>
    </location>
</feature>
<name>A0A0L0G732_9EUKA</name>
<dbReference type="GO" id="GO:0005730">
    <property type="term" value="C:nucleolus"/>
    <property type="evidence" value="ECO:0007669"/>
    <property type="project" value="TreeGrafter"/>
</dbReference>
<evidence type="ECO:0000256" key="1">
    <source>
        <dbReference type="ARBA" id="ARBA00022603"/>
    </source>
</evidence>
<keyword evidence="3" id="KW-0949">S-adenosyl-L-methionine</keyword>
<evidence type="ECO:0000256" key="4">
    <source>
        <dbReference type="SAM" id="Coils"/>
    </source>
</evidence>
<dbReference type="RefSeq" id="XP_014158578.1">
    <property type="nucleotide sequence ID" value="XM_014303103.1"/>
</dbReference>
<feature type="compositionally biased region" description="Basic and acidic residues" evidence="5">
    <location>
        <begin position="22"/>
        <end position="35"/>
    </location>
</feature>
<feature type="compositionally biased region" description="Basic and acidic residues" evidence="5">
    <location>
        <begin position="54"/>
        <end position="65"/>
    </location>
</feature>
<feature type="compositionally biased region" description="Basic and acidic residues" evidence="5">
    <location>
        <begin position="74"/>
        <end position="83"/>
    </location>
</feature>
<evidence type="ECO:0000313" key="7">
    <source>
        <dbReference type="Proteomes" id="UP000054560"/>
    </source>
</evidence>
<feature type="compositionally biased region" description="Basic and acidic residues" evidence="5">
    <location>
        <begin position="538"/>
        <end position="570"/>
    </location>
</feature>
<dbReference type="PANTHER" id="PTHR21008">
    <property type="entry name" value="S-ADENOSYLMETHIONINE SENSOR UPSTREAM OF MTORC1-RELATED"/>
    <property type="match status" value="1"/>
</dbReference>
<feature type="region of interest" description="Disordered" evidence="5">
    <location>
        <begin position="501"/>
        <end position="570"/>
    </location>
</feature>
<keyword evidence="4" id="KW-0175">Coiled coil</keyword>
<keyword evidence="2" id="KW-0808">Transferase</keyword>
<dbReference type="InterPro" id="IPR021867">
    <property type="entry name" value="Bmt2/SAMTOR"/>
</dbReference>
<feature type="region of interest" description="Disordered" evidence="5">
    <location>
        <begin position="400"/>
        <end position="441"/>
    </location>
</feature>
<accession>A0A0L0G732</accession>
<evidence type="ECO:0000313" key="6">
    <source>
        <dbReference type="EMBL" id="KNC84676.1"/>
    </source>
</evidence>
<feature type="compositionally biased region" description="Basic residues" evidence="5">
    <location>
        <begin position="1"/>
        <end position="21"/>
    </location>
</feature>
<dbReference type="SUPFAM" id="SSF53335">
    <property type="entry name" value="S-adenosyl-L-methionine-dependent methyltransferases"/>
    <property type="match status" value="1"/>
</dbReference>
<keyword evidence="1" id="KW-0489">Methyltransferase</keyword>
<dbReference type="Pfam" id="PF11968">
    <property type="entry name" value="Bmt2"/>
    <property type="match status" value="2"/>
</dbReference>
<dbReference type="GeneID" id="25903614"/>
<dbReference type="Proteomes" id="UP000054560">
    <property type="component" value="Unassembled WGS sequence"/>
</dbReference>
<evidence type="ECO:0000256" key="2">
    <source>
        <dbReference type="ARBA" id="ARBA00022679"/>
    </source>
</evidence>
<evidence type="ECO:0000256" key="5">
    <source>
        <dbReference type="SAM" id="MobiDB-lite"/>
    </source>
</evidence>
<dbReference type="Gene3D" id="3.40.50.150">
    <property type="entry name" value="Vaccinia Virus protein VP39"/>
    <property type="match status" value="1"/>
</dbReference>
<dbReference type="EMBL" id="KQ241748">
    <property type="protein sequence ID" value="KNC84676.1"/>
    <property type="molecule type" value="Genomic_DNA"/>
</dbReference>
<dbReference type="PANTHER" id="PTHR21008:SF1">
    <property type="entry name" value="25S RRNA (ADENINE(2142)-N(1))-METHYLTRANSFERASE"/>
    <property type="match status" value="1"/>
</dbReference>
<feature type="coiled-coil region" evidence="4">
    <location>
        <begin position="119"/>
        <end position="146"/>
    </location>
</feature>
<protein>
    <submittedName>
        <fullName evidence="6">Uncharacterized protein</fullName>
    </submittedName>
</protein>
<feature type="compositionally biased region" description="Basic and acidic residues" evidence="5">
    <location>
        <begin position="512"/>
        <end position="521"/>
    </location>
</feature>
<dbReference type="OrthoDB" id="5954793at2759"/>
<feature type="compositionally biased region" description="Acidic residues" evidence="5">
    <location>
        <begin position="400"/>
        <end position="434"/>
    </location>
</feature>